<feature type="region of interest" description="Disordered" evidence="2">
    <location>
        <begin position="482"/>
        <end position="506"/>
    </location>
</feature>
<feature type="region of interest" description="Disordered" evidence="2">
    <location>
        <begin position="178"/>
        <end position="221"/>
    </location>
</feature>
<evidence type="ECO:0000313" key="4">
    <source>
        <dbReference type="Proteomes" id="UP001530315"/>
    </source>
</evidence>
<sequence>MTMFIFSAVNKDGHSKALLSLTTWMAIMRLSKATQTAVASWQFLPREFNMSRGPSPVRNTHAALNIRGGDGIWGKPMKAKGRDVRQSEDVDLLSAAAESDVDEQEYEYEYEYYEEDDAVEGGDDVDVEYENYPEERNDDDAYYDQFEDGDLIKDVEKKKNRSIDNDVSIGGNGKSFWGWGKKHKNSDASSDERSAAQVSKVTKSRGLIQVEDGVNDEEEERDDLFTTPISAANQHDVRSPSKFQMANFFFSNRDPDIAGDELDDAKEDYSKANEYEENGDVEEVDDYDDYSSHHLYETPIHNTKVAKSQPLTRNATKSSRAKISRWRLQPSQIAEKGPSKQKQWRNKSSSNASFISHPFFSRESHRSFAVRFNNRRSSSSNWLSSLSATLTVIIQPIGNIIQTISCNMASIMSRWISTSWLLVCNTLDFLWYGPVEGVTTTGISTREGGLSCLLISAPVIAMSSAVILGVVSVLISRRWSESSSGDKSMKDREVQSDENEDELDPSVEEELKFLRRDFDAANLFSKERIAKSITKRNRLLSNLRRRDDRPKSRRGQRQFTIKSIQTWWKERPSQQSIAIIEPQHLRNQQQPLGQEIIRLQKQLAVSEQERAILRQDVHHLKDKLQRVQHEARKIISQNQRLEKESSVADRILPRAVKVERQKSDDELGMVRESMKGVSERERMLMRGRNDLDIRQARNTRILDGVKIVREVDLDREDDDDRNWTAL</sequence>
<evidence type="ECO:0000256" key="1">
    <source>
        <dbReference type="SAM" id="Coils"/>
    </source>
</evidence>
<accession>A0ABD3MHZ9</accession>
<organism evidence="3 4">
    <name type="scientific">Stephanodiscus triporus</name>
    <dbReference type="NCBI Taxonomy" id="2934178"/>
    <lineage>
        <taxon>Eukaryota</taxon>
        <taxon>Sar</taxon>
        <taxon>Stramenopiles</taxon>
        <taxon>Ochrophyta</taxon>
        <taxon>Bacillariophyta</taxon>
        <taxon>Coscinodiscophyceae</taxon>
        <taxon>Thalassiosirophycidae</taxon>
        <taxon>Stephanodiscales</taxon>
        <taxon>Stephanodiscaceae</taxon>
        <taxon>Stephanodiscus</taxon>
    </lineage>
</organism>
<name>A0ABD3MHZ9_9STRA</name>
<gene>
    <name evidence="3" type="ORF">ACHAW5_005494</name>
</gene>
<evidence type="ECO:0000313" key="3">
    <source>
        <dbReference type="EMBL" id="KAL3763227.1"/>
    </source>
</evidence>
<feature type="compositionally biased region" description="Acidic residues" evidence="2">
    <location>
        <begin position="496"/>
        <end position="506"/>
    </location>
</feature>
<reference evidence="3 4" key="1">
    <citation type="submission" date="2024-10" db="EMBL/GenBank/DDBJ databases">
        <title>Updated reference genomes for cyclostephanoid diatoms.</title>
        <authorList>
            <person name="Roberts W.R."/>
            <person name="Alverson A.J."/>
        </authorList>
    </citation>
    <scope>NUCLEOTIDE SEQUENCE [LARGE SCALE GENOMIC DNA]</scope>
    <source>
        <strain evidence="3 4">AJA276-08</strain>
    </source>
</reference>
<protein>
    <submittedName>
        <fullName evidence="3">Uncharacterized protein</fullName>
    </submittedName>
</protein>
<evidence type="ECO:0000256" key="2">
    <source>
        <dbReference type="SAM" id="MobiDB-lite"/>
    </source>
</evidence>
<proteinExistence type="predicted"/>
<dbReference type="Proteomes" id="UP001530315">
    <property type="component" value="Unassembled WGS sequence"/>
</dbReference>
<keyword evidence="1" id="KW-0175">Coiled coil</keyword>
<dbReference type="EMBL" id="JALLAZ020001806">
    <property type="protein sequence ID" value="KAL3763227.1"/>
    <property type="molecule type" value="Genomic_DNA"/>
</dbReference>
<feature type="coiled-coil region" evidence="1">
    <location>
        <begin position="596"/>
        <end position="644"/>
    </location>
</feature>
<comment type="caution">
    <text evidence="3">The sequence shown here is derived from an EMBL/GenBank/DDBJ whole genome shotgun (WGS) entry which is preliminary data.</text>
</comment>
<dbReference type="AlphaFoldDB" id="A0ABD3MHZ9"/>
<keyword evidence="4" id="KW-1185">Reference proteome</keyword>